<accession>A0AAV0ZXF2</accession>
<comment type="subcellular location">
    <subcellularLocation>
        <location evidence="1">Membrane</location>
        <topology evidence="1">Multi-pass membrane protein</topology>
    </subcellularLocation>
</comment>
<keyword evidence="2" id="KW-1133">Transmembrane helix</keyword>
<proteinExistence type="predicted"/>
<dbReference type="AlphaFoldDB" id="A0AAV0ZXF2"/>
<evidence type="ECO:0000313" key="3">
    <source>
        <dbReference type="EMBL" id="CAI8603005.1"/>
    </source>
</evidence>
<dbReference type="Proteomes" id="UP001157006">
    <property type="component" value="Chromosome 3"/>
</dbReference>
<feature type="transmembrane region" description="Helical" evidence="2">
    <location>
        <begin position="151"/>
        <end position="171"/>
    </location>
</feature>
<evidence type="ECO:0000313" key="4">
    <source>
        <dbReference type="Proteomes" id="UP001157006"/>
    </source>
</evidence>
<dbReference type="InterPro" id="IPR038770">
    <property type="entry name" value="Na+/solute_symporter_sf"/>
</dbReference>
<keyword evidence="2" id="KW-0472">Membrane</keyword>
<dbReference type="EMBL" id="OX451738">
    <property type="protein sequence ID" value="CAI8603005.1"/>
    <property type="molecule type" value="Genomic_DNA"/>
</dbReference>
<protein>
    <submittedName>
        <fullName evidence="3">Uncharacterized protein</fullName>
    </submittedName>
</protein>
<sequence length="185" mass="20748">MVESTEKTITQLRHQYSCGTYGSFDLKKDVEFEIDDSSNGDTGGKLKEVHEVHMLNATFCNLHYITITDLRRLLVRSFTECFSSSGDALMSFSTTSKALSTCNQGKNLQSIKLLANRSLPLIAISQSFTVFISIAFLLTKLKILNTNVGRLALSSLMFTDVVSLPMLYAPWCRFFQTVATEDLYK</sequence>
<reference evidence="3 4" key="1">
    <citation type="submission" date="2023-01" db="EMBL/GenBank/DDBJ databases">
        <authorList>
            <person name="Kreplak J."/>
        </authorList>
    </citation>
    <scope>NUCLEOTIDE SEQUENCE [LARGE SCALE GENOMIC DNA]</scope>
</reference>
<gene>
    <name evidence="3" type="ORF">VFH_III066760</name>
</gene>
<name>A0AAV0ZXF2_VICFA</name>
<dbReference type="Gene3D" id="1.20.1530.20">
    <property type="match status" value="1"/>
</dbReference>
<keyword evidence="4" id="KW-1185">Reference proteome</keyword>
<dbReference type="GO" id="GO:0016020">
    <property type="term" value="C:membrane"/>
    <property type="evidence" value="ECO:0007669"/>
    <property type="project" value="UniProtKB-SubCell"/>
</dbReference>
<evidence type="ECO:0000256" key="1">
    <source>
        <dbReference type="ARBA" id="ARBA00004141"/>
    </source>
</evidence>
<feature type="transmembrane region" description="Helical" evidence="2">
    <location>
        <begin position="119"/>
        <end position="139"/>
    </location>
</feature>
<evidence type="ECO:0000256" key="2">
    <source>
        <dbReference type="SAM" id="Phobius"/>
    </source>
</evidence>
<organism evidence="3 4">
    <name type="scientific">Vicia faba</name>
    <name type="common">Broad bean</name>
    <name type="synonym">Faba vulgaris</name>
    <dbReference type="NCBI Taxonomy" id="3906"/>
    <lineage>
        <taxon>Eukaryota</taxon>
        <taxon>Viridiplantae</taxon>
        <taxon>Streptophyta</taxon>
        <taxon>Embryophyta</taxon>
        <taxon>Tracheophyta</taxon>
        <taxon>Spermatophyta</taxon>
        <taxon>Magnoliopsida</taxon>
        <taxon>eudicotyledons</taxon>
        <taxon>Gunneridae</taxon>
        <taxon>Pentapetalae</taxon>
        <taxon>rosids</taxon>
        <taxon>fabids</taxon>
        <taxon>Fabales</taxon>
        <taxon>Fabaceae</taxon>
        <taxon>Papilionoideae</taxon>
        <taxon>50 kb inversion clade</taxon>
        <taxon>NPAAA clade</taxon>
        <taxon>Hologalegina</taxon>
        <taxon>IRL clade</taxon>
        <taxon>Fabeae</taxon>
        <taxon>Vicia</taxon>
    </lineage>
</organism>
<keyword evidence="2" id="KW-0812">Transmembrane</keyword>